<dbReference type="RefSeq" id="WP_309541016.1">
    <property type="nucleotide sequence ID" value="NZ_CP133659.1"/>
</dbReference>
<evidence type="ECO:0000259" key="5">
    <source>
        <dbReference type="Pfam" id="PF00171"/>
    </source>
</evidence>
<keyword evidence="7" id="KW-1185">Reference proteome</keyword>
<accession>A0ABY9QZM3</accession>
<proteinExistence type="inferred from homology"/>
<protein>
    <recommendedName>
        <fullName evidence="3">Aldehyde dehydrogenase</fullName>
    </recommendedName>
</protein>
<feature type="domain" description="Aldehyde dehydrogenase" evidence="5">
    <location>
        <begin position="17"/>
        <end position="464"/>
    </location>
</feature>
<dbReference type="Gene3D" id="3.40.605.10">
    <property type="entry name" value="Aldehyde Dehydrogenase, Chain A, domain 1"/>
    <property type="match status" value="1"/>
</dbReference>
<reference evidence="6" key="1">
    <citation type="submission" date="2023-09" db="EMBL/GenBank/DDBJ databases">
        <authorList>
            <consortium name="CW5 consortium"/>
            <person name="Lu C.-W."/>
        </authorList>
    </citation>
    <scope>NUCLEOTIDE SEQUENCE</scope>
    <source>
        <strain evidence="6">KPS</strain>
    </source>
</reference>
<evidence type="ECO:0000256" key="1">
    <source>
        <dbReference type="ARBA" id="ARBA00009986"/>
    </source>
</evidence>
<evidence type="ECO:0000313" key="6">
    <source>
        <dbReference type="EMBL" id="WMW64970.1"/>
    </source>
</evidence>
<dbReference type="PANTHER" id="PTHR43570">
    <property type="entry name" value="ALDEHYDE DEHYDROGENASE"/>
    <property type="match status" value="1"/>
</dbReference>
<dbReference type="InterPro" id="IPR015590">
    <property type="entry name" value="Aldehyde_DH_dom"/>
</dbReference>
<feature type="region of interest" description="Disordered" evidence="4">
    <location>
        <begin position="1"/>
        <end position="24"/>
    </location>
</feature>
<dbReference type="InterPro" id="IPR012394">
    <property type="entry name" value="Aldehyde_DH_NAD(P)"/>
</dbReference>
<comment type="similarity">
    <text evidence="1 3">Belongs to the aldehyde dehydrogenase family.</text>
</comment>
<gene>
    <name evidence="6" type="ORF">KPS_003053</name>
</gene>
<dbReference type="PIRSF" id="PIRSF036492">
    <property type="entry name" value="ALDH"/>
    <property type="match status" value="1"/>
</dbReference>
<dbReference type="InterPro" id="IPR016162">
    <property type="entry name" value="Ald_DH_N"/>
</dbReference>
<dbReference type="EMBL" id="CP133659">
    <property type="protein sequence ID" value="WMW64970.1"/>
    <property type="molecule type" value="Genomic_DNA"/>
</dbReference>
<evidence type="ECO:0000313" key="7">
    <source>
        <dbReference type="Proteomes" id="UP001180616"/>
    </source>
</evidence>
<evidence type="ECO:0000256" key="2">
    <source>
        <dbReference type="ARBA" id="ARBA00023002"/>
    </source>
</evidence>
<sequence length="496" mass="52379">MTQTVAQSAVSSTTHVASPSAASSADAVTATGPSVIGEDMAALAARQKGFIASGAVLPSGARVDALRRLREGVQGYRDRLADAIRADYGRPEHPFLVREVVPVLHEIDWLIKAVPGFCGGRRVLSALGQFKARSYVRRQPLGRVVAYAHWADPFRSLLVPLADAIGAGNAVVLRPPAEAPATAEMVARMVRQYFEPEHVAVVSGGAETDEALLATAPDFVWYDGDTRGARTIAALAAPTLTPYAAITGGPSAALVHGDADMAMAARRIVWAKFLHAGQLRAAPDVLLVQRTVLDRVLDALRTELERAFGPQPRTSADFGRMVSAAGFVRQAERLAAGRALPFGPGDAPDRSSLYVPPTLLTDVPDDSPVLREEGFGPVLVVRPYTRLDEATAFLAGLPALTALYAFTTAHARGERLMETTRAGAVLINDAATHLANPRLPQGGVGETGHGAMAGPAGLATFSALRAAAVGSNFFDIPLRFAPGSDLKLKVLKRLYK</sequence>
<dbReference type="Gene3D" id="3.40.309.10">
    <property type="entry name" value="Aldehyde Dehydrogenase, Chain A, domain 2"/>
    <property type="match status" value="1"/>
</dbReference>
<evidence type="ECO:0000256" key="3">
    <source>
        <dbReference type="PIRNR" id="PIRNR036492"/>
    </source>
</evidence>
<evidence type="ECO:0000256" key="4">
    <source>
        <dbReference type="SAM" id="MobiDB-lite"/>
    </source>
</evidence>
<dbReference type="Proteomes" id="UP001180616">
    <property type="component" value="Chromosome"/>
</dbReference>
<dbReference type="SUPFAM" id="SSF53720">
    <property type="entry name" value="ALDH-like"/>
    <property type="match status" value="1"/>
</dbReference>
<organism evidence="6 7">
    <name type="scientific">Nitratidesulfovibrio liaohensis</name>
    <dbReference type="NCBI Taxonomy" id="2604158"/>
    <lineage>
        <taxon>Bacteria</taxon>
        <taxon>Pseudomonadati</taxon>
        <taxon>Thermodesulfobacteriota</taxon>
        <taxon>Desulfovibrionia</taxon>
        <taxon>Desulfovibrionales</taxon>
        <taxon>Desulfovibrionaceae</taxon>
        <taxon>Nitratidesulfovibrio</taxon>
    </lineage>
</organism>
<name>A0ABY9QZM3_9BACT</name>
<dbReference type="InterPro" id="IPR016161">
    <property type="entry name" value="Ald_DH/histidinol_DH"/>
</dbReference>
<dbReference type="InterPro" id="IPR016163">
    <property type="entry name" value="Ald_DH_C"/>
</dbReference>
<dbReference type="PANTHER" id="PTHR43570:SF16">
    <property type="entry name" value="ALDEHYDE DEHYDROGENASE TYPE III, ISOFORM Q"/>
    <property type="match status" value="1"/>
</dbReference>
<dbReference type="Pfam" id="PF00171">
    <property type="entry name" value="Aldedh"/>
    <property type="match status" value="1"/>
</dbReference>
<keyword evidence="2 3" id="KW-0560">Oxidoreductase</keyword>